<dbReference type="OrthoDB" id="6751518at2759"/>
<dbReference type="AlphaFoldDB" id="A0A9P0GBV6"/>
<dbReference type="PANTHER" id="PTHR21505:SF8">
    <property type="entry name" value="DPT-YFP REPRESSOR BY OVEREXPRESSION, ISOFORM D-RELATED"/>
    <property type="match status" value="1"/>
</dbReference>
<feature type="domain" description="MADF" evidence="2">
    <location>
        <begin position="13"/>
        <end position="106"/>
    </location>
</feature>
<evidence type="ECO:0000313" key="4">
    <source>
        <dbReference type="Proteomes" id="UP001153636"/>
    </source>
</evidence>
<accession>A0A9P0GBV6</accession>
<dbReference type="Pfam" id="PF10545">
    <property type="entry name" value="MADF_DNA_bdg"/>
    <property type="match status" value="1"/>
</dbReference>
<sequence>MSKQQWTSEMTSHLILLYKNYPCLYKGKSNKKNRNQAYQDITSGLRNVNPCIEFTKAMVTAKIHTLRTQYTSERNKIRKSELSGDEIYIPKLWCFEMLRFLDDAEGIVEGQSNLDPVNTEIEEKGDVLLEGSVDDAPRPFTPDFEVNEERPSSSVPYTNKTPDRTPDSNNETTVYKKRETPVSKKRKLEDKRFSNVMENATKTLKKIKLLTHNDTVLNDFSQYLANEMKTIQNEDILDTLKSDIMHLVITAKREYRAKCCE</sequence>
<keyword evidence="4" id="KW-1185">Reference proteome</keyword>
<reference evidence="3" key="1">
    <citation type="submission" date="2022-01" db="EMBL/GenBank/DDBJ databases">
        <authorList>
            <person name="King R."/>
        </authorList>
    </citation>
    <scope>NUCLEOTIDE SEQUENCE</scope>
</reference>
<proteinExistence type="predicted"/>
<dbReference type="PANTHER" id="PTHR21505">
    <property type="entry name" value="MADF DOMAIN-CONTAINING PROTEIN-RELATED"/>
    <property type="match status" value="1"/>
</dbReference>
<dbReference type="PROSITE" id="PS51029">
    <property type="entry name" value="MADF"/>
    <property type="match status" value="1"/>
</dbReference>
<dbReference type="SMART" id="SM00595">
    <property type="entry name" value="MADF"/>
    <property type="match status" value="1"/>
</dbReference>
<dbReference type="Proteomes" id="UP001153636">
    <property type="component" value="Chromosome 16"/>
</dbReference>
<evidence type="ECO:0000256" key="1">
    <source>
        <dbReference type="SAM" id="MobiDB-lite"/>
    </source>
</evidence>
<dbReference type="EMBL" id="OV651828">
    <property type="protein sequence ID" value="CAH1104195.1"/>
    <property type="molecule type" value="Genomic_DNA"/>
</dbReference>
<evidence type="ECO:0000313" key="3">
    <source>
        <dbReference type="EMBL" id="CAH1104195.1"/>
    </source>
</evidence>
<name>A0A9P0GBV6_9CUCU</name>
<protein>
    <recommendedName>
        <fullName evidence="2">MADF domain-containing protein</fullName>
    </recommendedName>
</protein>
<organism evidence="3 4">
    <name type="scientific">Psylliodes chrysocephalus</name>
    <dbReference type="NCBI Taxonomy" id="3402493"/>
    <lineage>
        <taxon>Eukaryota</taxon>
        <taxon>Metazoa</taxon>
        <taxon>Ecdysozoa</taxon>
        <taxon>Arthropoda</taxon>
        <taxon>Hexapoda</taxon>
        <taxon>Insecta</taxon>
        <taxon>Pterygota</taxon>
        <taxon>Neoptera</taxon>
        <taxon>Endopterygota</taxon>
        <taxon>Coleoptera</taxon>
        <taxon>Polyphaga</taxon>
        <taxon>Cucujiformia</taxon>
        <taxon>Chrysomeloidea</taxon>
        <taxon>Chrysomelidae</taxon>
        <taxon>Galerucinae</taxon>
        <taxon>Alticini</taxon>
        <taxon>Psylliodes</taxon>
    </lineage>
</organism>
<feature type="region of interest" description="Disordered" evidence="1">
    <location>
        <begin position="129"/>
        <end position="181"/>
    </location>
</feature>
<dbReference type="InterPro" id="IPR006578">
    <property type="entry name" value="MADF-dom"/>
</dbReference>
<evidence type="ECO:0000259" key="2">
    <source>
        <dbReference type="PROSITE" id="PS51029"/>
    </source>
</evidence>
<gene>
    <name evidence="3" type="ORF">PSYICH_LOCUS5148</name>
</gene>